<evidence type="ECO:0000256" key="1">
    <source>
        <dbReference type="SAM" id="MobiDB-lite"/>
    </source>
</evidence>
<feature type="region of interest" description="Disordered" evidence="1">
    <location>
        <begin position="32"/>
        <end position="51"/>
    </location>
</feature>
<dbReference type="GeneID" id="18503019"/>
<dbReference type="KEGG" id="vg:18503019"/>
<evidence type="ECO:0000313" key="2">
    <source>
        <dbReference type="EMBL" id="AHJ10756.1"/>
    </source>
</evidence>
<organism evidence="2 3">
    <name type="scientific">Rhizobium phage vB_RglS_P106B</name>
    <dbReference type="NCBI Taxonomy" id="1458697"/>
    <lineage>
        <taxon>Viruses</taxon>
        <taxon>Duplodnaviria</taxon>
        <taxon>Heunggongvirae</taxon>
        <taxon>Uroviricota</taxon>
        <taxon>Caudoviricetes</taxon>
        <taxon>Rigallicvirus</taxon>
        <taxon>Rigallicvirus P106B</taxon>
    </lineage>
</organism>
<keyword evidence="3" id="KW-1185">Reference proteome</keyword>
<sequence>MSTGNNERRGAFIQVATNIGVRTMGDEAIKGRINTRDPNMRSGPIVEATGEDGKKLPRTIVGSTHLTAEIDGKWFVVNTRGEKILQQEFVTEADAIEEAQKRNPEESKRGLSIE</sequence>
<protein>
    <submittedName>
        <fullName evidence="2">Uncharacterized protein</fullName>
    </submittedName>
</protein>
<gene>
    <name evidence="2" type="ORF">P106B_73</name>
</gene>
<dbReference type="EMBL" id="KF977490">
    <property type="protein sequence ID" value="AHJ10756.1"/>
    <property type="molecule type" value="Genomic_DNA"/>
</dbReference>
<accession>W6EKJ4</accession>
<proteinExistence type="predicted"/>
<dbReference type="Proteomes" id="UP000019367">
    <property type="component" value="Segment"/>
</dbReference>
<evidence type="ECO:0000313" key="3">
    <source>
        <dbReference type="Proteomes" id="UP000019367"/>
    </source>
</evidence>
<name>W6EKJ4_9CAUD</name>
<dbReference type="RefSeq" id="YP_009005999.1">
    <property type="nucleotide sequence ID" value="NC_023566.1"/>
</dbReference>
<reference evidence="2 3" key="1">
    <citation type="journal article" date="2015" name="Microbiology">
        <title>Genomic and phenotypic characterization of Rhizobium gallicum phage vB_RglS_P106B.</title>
        <authorList>
            <person name="Halmillawewa A.P."/>
            <person name="Restrepo-Cordoba M."/>
            <person name="Yost C.K."/>
            <person name="Hynes M.F."/>
        </authorList>
    </citation>
    <scope>NUCLEOTIDE SEQUENCE [LARGE SCALE GENOMIC DNA]</scope>
</reference>